<feature type="domain" description="C2H2-type" evidence="9">
    <location>
        <begin position="138"/>
        <end position="165"/>
    </location>
</feature>
<dbReference type="InterPro" id="IPR036236">
    <property type="entry name" value="Znf_C2H2_sf"/>
</dbReference>
<evidence type="ECO:0000259" key="9">
    <source>
        <dbReference type="PROSITE" id="PS50157"/>
    </source>
</evidence>
<dbReference type="PANTHER" id="PTHR24394:SF29">
    <property type="entry name" value="MYONEURIN"/>
    <property type="match status" value="1"/>
</dbReference>
<dbReference type="Pfam" id="PF00096">
    <property type="entry name" value="zf-C2H2"/>
    <property type="match status" value="1"/>
</dbReference>
<gene>
    <name evidence="10" type="ORF">JTE90_011717</name>
</gene>
<accession>A0AAV6TMB6</accession>
<evidence type="ECO:0000256" key="1">
    <source>
        <dbReference type="ARBA" id="ARBA00004123"/>
    </source>
</evidence>
<feature type="region of interest" description="Disordered" evidence="8">
    <location>
        <begin position="159"/>
        <end position="183"/>
    </location>
</feature>
<reference evidence="10 11" key="1">
    <citation type="journal article" date="2022" name="Nat. Ecol. Evol.">
        <title>A masculinizing supergene underlies an exaggerated male reproductive morph in a spider.</title>
        <authorList>
            <person name="Hendrickx F."/>
            <person name="De Corte Z."/>
            <person name="Sonet G."/>
            <person name="Van Belleghem S.M."/>
            <person name="Kostlbacher S."/>
            <person name="Vangestel C."/>
        </authorList>
    </citation>
    <scope>NUCLEOTIDE SEQUENCE [LARGE SCALE GENOMIC DNA]</scope>
    <source>
        <strain evidence="10">W744_W776</strain>
    </source>
</reference>
<comment type="caution">
    <text evidence="10">The sequence shown here is derived from an EMBL/GenBank/DDBJ whole genome shotgun (WGS) entry which is preliminary data.</text>
</comment>
<sequence length="205" mass="22739">MNSKNDSTPSTRVSRPLYSQVLASSSNATITGVVTSTMSIHSGISLATSSIPNNTGFFATESRHRCKICSKTFHSSYNLKRHMKTHEAAKKPSMVNVDASTSRVQALVVQNAVPSPTTVHSCVICYKSHAKTHENEEYVCPKCSNSFTRKDVLTRHLTTHNKPVKRQQPHNQPSTSTPKRRRAEKVADVFATHTIYPSLRRAKTC</sequence>
<feature type="compositionally biased region" description="Basic residues" evidence="8">
    <location>
        <begin position="159"/>
        <end position="168"/>
    </location>
</feature>
<dbReference type="Pfam" id="PF13912">
    <property type="entry name" value="zf-C2H2_6"/>
    <property type="match status" value="1"/>
</dbReference>
<evidence type="ECO:0000313" key="11">
    <source>
        <dbReference type="Proteomes" id="UP000827092"/>
    </source>
</evidence>
<keyword evidence="2" id="KW-0479">Metal-binding</keyword>
<evidence type="ECO:0000256" key="2">
    <source>
        <dbReference type="ARBA" id="ARBA00022723"/>
    </source>
</evidence>
<keyword evidence="5" id="KW-0862">Zinc</keyword>
<dbReference type="SUPFAM" id="SSF57667">
    <property type="entry name" value="beta-beta-alpha zinc fingers"/>
    <property type="match status" value="2"/>
</dbReference>
<dbReference type="PROSITE" id="PS00028">
    <property type="entry name" value="ZINC_FINGER_C2H2_1"/>
    <property type="match status" value="2"/>
</dbReference>
<dbReference type="PANTHER" id="PTHR24394">
    <property type="entry name" value="ZINC FINGER PROTEIN"/>
    <property type="match status" value="1"/>
</dbReference>
<evidence type="ECO:0000256" key="5">
    <source>
        <dbReference type="ARBA" id="ARBA00022833"/>
    </source>
</evidence>
<dbReference type="Gene3D" id="3.30.160.60">
    <property type="entry name" value="Classic Zinc Finger"/>
    <property type="match status" value="2"/>
</dbReference>
<protein>
    <recommendedName>
        <fullName evidence="9">C2H2-type domain-containing protein</fullName>
    </recommendedName>
</protein>
<feature type="domain" description="C2H2-type" evidence="9">
    <location>
        <begin position="64"/>
        <end position="91"/>
    </location>
</feature>
<name>A0AAV6TMB6_9ARAC</name>
<dbReference type="GO" id="GO:0000981">
    <property type="term" value="F:DNA-binding transcription factor activity, RNA polymerase II-specific"/>
    <property type="evidence" value="ECO:0007669"/>
    <property type="project" value="TreeGrafter"/>
</dbReference>
<dbReference type="FunFam" id="3.30.160.60:FF:000100">
    <property type="entry name" value="Zinc finger 45-like"/>
    <property type="match status" value="1"/>
</dbReference>
<dbReference type="GO" id="GO:0008270">
    <property type="term" value="F:zinc ion binding"/>
    <property type="evidence" value="ECO:0007669"/>
    <property type="project" value="UniProtKB-KW"/>
</dbReference>
<keyword evidence="11" id="KW-1185">Reference proteome</keyword>
<evidence type="ECO:0000256" key="8">
    <source>
        <dbReference type="SAM" id="MobiDB-lite"/>
    </source>
</evidence>
<dbReference type="GO" id="GO:0005634">
    <property type="term" value="C:nucleus"/>
    <property type="evidence" value="ECO:0007669"/>
    <property type="project" value="UniProtKB-SubCell"/>
</dbReference>
<dbReference type="AlphaFoldDB" id="A0AAV6TMB6"/>
<proteinExistence type="predicted"/>
<dbReference type="PROSITE" id="PS50157">
    <property type="entry name" value="ZINC_FINGER_C2H2_2"/>
    <property type="match status" value="2"/>
</dbReference>
<dbReference type="EMBL" id="JAFNEN010002069">
    <property type="protein sequence ID" value="KAG8173100.1"/>
    <property type="molecule type" value="Genomic_DNA"/>
</dbReference>
<keyword evidence="3" id="KW-0677">Repeat</keyword>
<evidence type="ECO:0000313" key="10">
    <source>
        <dbReference type="EMBL" id="KAG8173100.1"/>
    </source>
</evidence>
<evidence type="ECO:0000256" key="3">
    <source>
        <dbReference type="ARBA" id="ARBA00022737"/>
    </source>
</evidence>
<dbReference type="Proteomes" id="UP000827092">
    <property type="component" value="Unassembled WGS sequence"/>
</dbReference>
<evidence type="ECO:0000256" key="4">
    <source>
        <dbReference type="ARBA" id="ARBA00022771"/>
    </source>
</evidence>
<dbReference type="InterPro" id="IPR013087">
    <property type="entry name" value="Znf_C2H2_type"/>
</dbReference>
<evidence type="ECO:0000256" key="7">
    <source>
        <dbReference type="PROSITE-ProRule" id="PRU00042"/>
    </source>
</evidence>
<keyword evidence="4 7" id="KW-0863">Zinc-finger</keyword>
<evidence type="ECO:0000256" key="6">
    <source>
        <dbReference type="ARBA" id="ARBA00023242"/>
    </source>
</evidence>
<comment type="subcellular location">
    <subcellularLocation>
        <location evidence="1">Nucleus</location>
    </subcellularLocation>
</comment>
<dbReference type="SMART" id="SM00355">
    <property type="entry name" value="ZnF_C2H2"/>
    <property type="match status" value="2"/>
</dbReference>
<organism evidence="10 11">
    <name type="scientific">Oedothorax gibbosus</name>
    <dbReference type="NCBI Taxonomy" id="931172"/>
    <lineage>
        <taxon>Eukaryota</taxon>
        <taxon>Metazoa</taxon>
        <taxon>Ecdysozoa</taxon>
        <taxon>Arthropoda</taxon>
        <taxon>Chelicerata</taxon>
        <taxon>Arachnida</taxon>
        <taxon>Araneae</taxon>
        <taxon>Araneomorphae</taxon>
        <taxon>Entelegynae</taxon>
        <taxon>Araneoidea</taxon>
        <taxon>Linyphiidae</taxon>
        <taxon>Erigoninae</taxon>
        <taxon>Oedothorax</taxon>
    </lineage>
</organism>
<keyword evidence="6" id="KW-0539">Nucleus</keyword>